<dbReference type="AlphaFoldDB" id="A0A1I5N8Y4"/>
<dbReference type="GO" id="GO:0004252">
    <property type="term" value="F:serine-type endopeptidase activity"/>
    <property type="evidence" value="ECO:0007669"/>
    <property type="project" value="InterPro"/>
</dbReference>
<dbReference type="OrthoDB" id="189537at2"/>
<sequence length="375" mass="41857">MTFFQKRFSLLVTITLLFAGAVFLYHTYQQTFDEPLTAEPVVTYEPTNNRTQTLQQIIHEAQKNVVKISVETPTSTRVGSGFLYNNRGDIITNAHVIENASVVEVTLSTTETYPAAIVGMSKEKDIAVIRVPQLINQRPMTIDTTQSIDIGTDILALGSPLGYQNSVSVGIISGTNRSFDIDGYSYDEVYQISSNITHGNSGGPLIDQTTGKVIGINSAGISDTDIGFSIPIKDVIDEVTDWSANTSNDALTFPSTIHNQLTSIDDYKEDSYYLVQYFIDSLAIHDYINAYALLGSDYQSNHNYTDFREHYISLKTIDLIEQQQAAVEDDQWAFTVLVEEFRAEQEPETDTYTFKVGLENDQLKIIAYTNNHDEA</sequence>
<keyword evidence="7" id="KW-1185">Reference proteome</keyword>
<protein>
    <submittedName>
        <fullName evidence="4">Peptidase S1</fullName>
    </submittedName>
    <submittedName>
        <fullName evidence="5">Trypsin-like peptidase domain-containing protein</fullName>
    </submittedName>
</protein>
<dbReference type="PANTHER" id="PTHR43343">
    <property type="entry name" value="PEPTIDASE S12"/>
    <property type="match status" value="1"/>
</dbReference>
<dbReference type="InterPro" id="IPR051201">
    <property type="entry name" value="Chloro_Bact_Ser_Proteases"/>
</dbReference>
<reference evidence="4 7" key="2">
    <citation type="submission" date="2019-07" db="EMBL/GenBank/DDBJ databases">
        <title>Whole genome shotgun sequence of Halolactibacillus halophilus NBRC 100868.</title>
        <authorList>
            <person name="Hosoyama A."/>
            <person name="Uohara A."/>
            <person name="Ohji S."/>
            <person name="Ichikawa N."/>
        </authorList>
    </citation>
    <scope>NUCLEOTIDE SEQUENCE [LARGE SCALE GENOMIC DNA]</scope>
    <source>
        <strain evidence="4 7">NBRC 100868</strain>
    </source>
</reference>
<dbReference type="SUPFAM" id="SSF50494">
    <property type="entry name" value="Trypsin-like serine proteases"/>
    <property type="match status" value="1"/>
</dbReference>
<accession>A0A1I5N8Y4</accession>
<organism evidence="5 6">
    <name type="scientific">Halolactibacillus halophilus</name>
    <dbReference type="NCBI Taxonomy" id="306540"/>
    <lineage>
        <taxon>Bacteria</taxon>
        <taxon>Bacillati</taxon>
        <taxon>Bacillota</taxon>
        <taxon>Bacilli</taxon>
        <taxon>Bacillales</taxon>
        <taxon>Bacillaceae</taxon>
        <taxon>Halolactibacillus</taxon>
    </lineage>
</organism>
<proteinExistence type="predicted"/>
<evidence type="ECO:0000313" key="7">
    <source>
        <dbReference type="Proteomes" id="UP000321547"/>
    </source>
</evidence>
<evidence type="ECO:0000313" key="5">
    <source>
        <dbReference type="EMBL" id="SFP17816.1"/>
    </source>
</evidence>
<keyword evidence="2" id="KW-0378">Hydrolase</keyword>
<dbReference type="Proteomes" id="UP000321547">
    <property type="component" value="Unassembled WGS sequence"/>
</dbReference>
<evidence type="ECO:0000256" key="1">
    <source>
        <dbReference type="ARBA" id="ARBA00022670"/>
    </source>
</evidence>
<dbReference type="PANTHER" id="PTHR43343:SF3">
    <property type="entry name" value="PROTEASE DO-LIKE 8, CHLOROPLASTIC"/>
    <property type="match status" value="1"/>
</dbReference>
<dbReference type="STRING" id="306540.SAMN05421839_10818"/>
<dbReference type="InterPro" id="IPR009003">
    <property type="entry name" value="Peptidase_S1_PA"/>
</dbReference>
<reference evidence="5 6" key="1">
    <citation type="submission" date="2016-10" db="EMBL/GenBank/DDBJ databases">
        <authorList>
            <person name="de Groot N.N."/>
        </authorList>
    </citation>
    <scope>NUCLEOTIDE SEQUENCE [LARGE SCALE GENOMIC DNA]</scope>
    <source>
        <strain evidence="5 6">DSM 17073</strain>
    </source>
</reference>
<gene>
    <name evidence="4" type="ORF">HHA03_07320</name>
    <name evidence="5" type="ORF">SAMN05421839_10818</name>
</gene>
<evidence type="ECO:0000313" key="4">
    <source>
        <dbReference type="EMBL" id="GEM01200.1"/>
    </source>
</evidence>
<dbReference type="Gene3D" id="2.40.10.120">
    <property type="match status" value="1"/>
</dbReference>
<dbReference type="InterPro" id="IPR001940">
    <property type="entry name" value="Peptidase_S1C"/>
</dbReference>
<evidence type="ECO:0000313" key="6">
    <source>
        <dbReference type="Proteomes" id="UP000242243"/>
    </source>
</evidence>
<dbReference type="EMBL" id="BJWI01000006">
    <property type="protein sequence ID" value="GEM01200.1"/>
    <property type="molecule type" value="Genomic_DNA"/>
</dbReference>
<name>A0A1I5N8Y4_9BACI</name>
<dbReference type="EMBL" id="FOXC01000008">
    <property type="protein sequence ID" value="SFP17816.1"/>
    <property type="molecule type" value="Genomic_DNA"/>
</dbReference>
<evidence type="ECO:0000256" key="2">
    <source>
        <dbReference type="ARBA" id="ARBA00022801"/>
    </source>
</evidence>
<dbReference type="RefSeq" id="WP_089830823.1">
    <property type="nucleotide sequence ID" value="NZ_BJWI01000006.1"/>
</dbReference>
<dbReference type="GO" id="GO:0006508">
    <property type="term" value="P:proteolysis"/>
    <property type="evidence" value="ECO:0007669"/>
    <property type="project" value="UniProtKB-KW"/>
</dbReference>
<dbReference type="PRINTS" id="PR00834">
    <property type="entry name" value="PROTEASES2C"/>
</dbReference>
<keyword evidence="3" id="KW-0720">Serine protease</keyword>
<evidence type="ECO:0000256" key="3">
    <source>
        <dbReference type="ARBA" id="ARBA00022825"/>
    </source>
</evidence>
<keyword evidence="1" id="KW-0645">Protease</keyword>
<dbReference type="Proteomes" id="UP000242243">
    <property type="component" value="Unassembled WGS sequence"/>
</dbReference>
<dbReference type="Pfam" id="PF13365">
    <property type="entry name" value="Trypsin_2"/>
    <property type="match status" value="1"/>
</dbReference>